<dbReference type="OrthoDB" id="41771at2759"/>
<keyword evidence="2" id="KW-0067">ATP-binding</keyword>
<dbReference type="STRING" id="695850.A0A067CNT6"/>
<evidence type="ECO:0000256" key="3">
    <source>
        <dbReference type="SAM" id="Coils"/>
    </source>
</evidence>
<protein>
    <submittedName>
        <fullName evidence="5">TKL protein kinase</fullName>
    </submittedName>
</protein>
<dbReference type="EMBL" id="KK583200">
    <property type="protein sequence ID" value="KDO30910.1"/>
    <property type="molecule type" value="Genomic_DNA"/>
</dbReference>
<dbReference type="KEGG" id="spar:SPRG_04813"/>
<dbReference type="InterPro" id="IPR011009">
    <property type="entry name" value="Kinase-like_dom_sf"/>
</dbReference>
<dbReference type="OMA" id="VEKCITW"/>
<proteinExistence type="predicted"/>
<dbReference type="InterPro" id="IPR051681">
    <property type="entry name" value="Ser/Thr_Kinases-Pseudokinases"/>
</dbReference>
<dbReference type="PANTHER" id="PTHR44329">
    <property type="entry name" value="SERINE/THREONINE-PROTEIN KINASE TNNI3K-RELATED"/>
    <property type="match status" value="1"/>
</dbReference>
<keyword evidence="3" id="KW-0175">Coiled coil</keyword>
<dbReference type="AlphaFoldDB" id="A0A067CNT6"/>
<keyword evidence="6" id="KW-1185">Reference proteome</keyword>
<evidence type="ECO:0000256" key="1">
    <source>
        <dbReference type="ARBA" id="ARBA00022741"/>
    </source>
</evidence>
<dbReference type="PROSITE" id="PS50011">
    <property type="entry name" value="PROTEIN_KINASE_DOM"/>
    <property type="match status" value="1"/>
</dbReference>
<evidence type="ECO:0000313" key="6">
    <source>
        <dbReference type="Proteomes" id="UP000030745"/>
    </source>
</evidence>
<dbReference type="SUPFAM" id="SSF56112">
    <property type="entry name" value="Protein kinase-like (PK-like)"/>
    <property type="match status" value="1"/>
</dbReference>
<feature type="coiled-coil region" evidence="3">
    <location>
        <begin position="19"/>
        <end position="109"/>
    </location>
</feature>
<dbReference type="PANTHER" id="PTHR44329:SF298">
    <property type="entry name" value="MIXED LINEAGE KINASE DOMAIN-LIKE PROTEIN"/>
    <property type="match status" value="1"/>
</dbReference>
<accession>A0A067CNT6</accession>
<evidence type="ECO:0000259" key="4">
    <source>
        <dbReference type="PROSITE" id="PS50011"/>
    </source>
</evidence>
<keyword evidence="5" id="KW-0808">Transferase</keyword>
<keyword evidence="5" id="KW-0418">Kinase</keyword>
<dbReference type="VEuPathDB" id="FungiDB:SPRG_04813"/>
<keyword evidence="1" id="KW-0547">Nucleotide-binding</keyword>
<name>A0A067CNT6_SAPPC</name>
<dbReference type="RefSeq" id="XP_012198602.1">
    <property type="nucleotide sequence ID" value="XM_012343212.1"/>
</dbReference>
<feature type="domain" description="Protein kinase" evidence="4">
    <location>
        <begin position="116"/>
        <end position="403"/>
    </location>
</feature>
<dbReference type="GO" id="GO:0005524">
    <property type="term" value="F:ATP binding"/>
    <property type="evidence" value="ECO:0007669"/>
    <property type="project" value="UniProtKB-KW"/>
</dbReference>
<dbReference type="InterPro" id="IPR001245">
    <property type="entry name" value="Ser-Thr/Tyr_kinase_cat_dom"/>
</dbReference>
<evidence type="ECO:0000256" key="2">
    <source>
        <dbReference type="ARBA" id="ARBA00022840"/>
    </source>
</evidence>
<dbReference type="InterPro" id="IPR000719">
    <property type="entry name" value="Prot_kinase_dom"/>
</dbReference>
<sequence>MGAALSNEYVEDPVPLSEVEMLRAEKQAYQQKIRELDQTIATLLNETKSLSLQHQNEIDNLTNTFTIKFEKALAAAAAKREDEIRCQLEQQKEDQLRRKQEQLEAKHEADLLEQRLKSVKVYDDANFVHLGGEDKLDPSAFPFALLRAGYLADRKHVLRIQLKEAFRKHEDLQRFRKSVAIMQASNGKDSRLLQLVGACDLFGANPIAYVEYFVGCDLRTYLMDHTKKLTMQQILAIALEVAKALVEVHKVGVMHRDISWTRIYIARNGRVKVLLGLKAKTSTTSNDTNGITEARWGAPETLQPGKIKYTDAIDVFSFGLVLISLITRDLPFTHVVRSGKTIDDKRVETLLQKPETAAELLSNYFEGFAVPDAYATLVEKCITWDPAERPTAPEVVRCLLEQLNEQDVPRHLRAIGTLDLPDVGLELAIIKGTNFNIDTNLFAFQGYSRMRFDKWAETPRVPETNNVLRWGWHTKLENVRPLGATVQFAVRKASFMWDKSLGQVTLRLDDLLNPKMLSSDTERASLTAPRTVVLDVYNDGNVMGQLHVLAAFTGRITEYLNVVREDRARVLLARQGNQDYKNEGLQQEHDVAAAALAAVASAA</sequence>
<gene>
    <name evidence="5" type="ORF">SPRG_04813</name>
</gene>
<evidence type="ECO:0000313" key="5">
    <source>
        <dbReference type="EMBL" id="KDO30910.1"/>
    </source>
</evidence>
<organism evidence="5 6">
    <name type="scientific">Saprolegnia parasitica (strain CBS 223.65)</name>
    <dbReference type="NCBI Taxonomy" id="695850"/>
    <lineage>
        <taxon>Eukaryota</taxon>
        <taxon>Sar</taxon>
        <taxon>Stramenopiles</taxon>
        <taxon>Oomycota</taxon>
        <taxon>Saprolegniomycetes</taxon>
        <taxon>Saprolegniales</taxon>
        <taxon>Saprolegniaceae</taxon>
        <taxon>Saprolegnia</taxon>
    </lineage>
</organism>
<dbReference type="Pfam" id="PF07714">
    <property type="entry name" value="PK_Tyr_Ser-Thr"/>
    <property type="match status" value="1"/>
</dbReference>
<dbReference type="Proteomes" id="UP000030745">
    <property type="component" value="Unassembled WGS sequence"/>
</dbReference>
<reference evidence="5 6" key="1">
    <citation type="journal article" date="2013" name="PLoS Genet.">
        <title>Distinctive expansion of potential virulence genes in the genome of the oomycete fish pathogen Saprolegnia parasitica.</title>
        <authorList>
            <person name="Jiang R.H."/>
            <person name="de Bruijn I."/>
            <person name="Haas B.J."/>
            <person name="Belmonte R."/>
            <person name="Lobach L."/>
            <person name="Christie J."/>
            <person name="van den Ackerveken G."/>
            <person name="Bottin A."/>
            <person name="Bulone V."/>
            <person name="Diaz-Moreno S.M."/>
            <person name="Dumas B."/>
            <person name="Fan L."/>
            <person name="Gaulin E."/>
            <person name="Govers F."/>
            <person name="Grenville-Briggs L.J."/>
            <person name="Horner N.R."/>
            <person name="Levin J.Z."/>
            <person name="Mammella M."/>
            <person name="Meijer H.J."/>
            <person name="Morris P."/>
            <person name="Nusbaum C."/>
            <person name="Oome S."/>
            <person name="Phillips A.J."/>
            <person name="van Rooyen D."/>
            <person name="Rzeszutek E."/>
            <person name="Saraiva M."/>
            <person name="Secombes C.J."/>
            <person name="Seidl M.F."/>
            <person name="Snel B."/>
            <person name="Stassen J.H."/>
            <person name="Sykes S."/>
            <person name="Tripathy S."/>
            <person name="van den Berg H."/>
            <person name="Vega-Arreguin J.C."/>
            <person name="Wawra S."/>
            <person name="Young S.K."/>
            <person name="Zeng Q."/>
            <person name="Dieguez-Uribeondo J."/>
            <person name="Russ C."/>
            <person name="Tyler B.M."/>
            <person name="van West P."/>
        </authorList>
    </citation>
    <scope>NUCLEOTIDE SEQUENCE [LARGE SCALE GENOMIC DNA]</scope>
    <source>
        <strain evidence="5 6">CBS 223.65</strain>
    </source>
</reference>
<dbReference type="Gene3D" id="1.10.510.10">
    <property type="entry name" value="Transferase(Phosphotransferase) domain 1"/>
    <property type="match status" value="1"/>
</dbReference>
<dbReference type="GeneID" id="24127237"/>
<dbReference type="GO" id="GO:0004674">
    <property type="term" value="F:protein serine/threonine kinase activity"/>
    <property type="evidence" value="ECO:0007669"/>
    <property type="project" value="TreeGrafter"/>
</dbReference>